<keyword evidence="1" id="KW-0880">Kelch repeat</keyword>
<evidence type="ECO:0000313" key="3">
    <source>
        <dbReference type="EMBL" id="OQS01819.1"/>
    </source>
</evidence>
<protein>
    <submittedName>
        <fullName evidence="3">Uncharacterized protein</fullName>
    </submittedName>
</protein>
<dbReference type="PANTHER" id="PTHR46093:SF18">
    <property type="entry name" value="FIBRONECTIN TYPE-III DOMAIN-CONTAINING PROTEIN"/>
    <property type="match status" value="1"/>
</dbReference>
<evidence type="ECO:0000256" key="2">
    <source>
        <dbReference type="ARBA" id="ARBA00022737"/>
    </source>
</evidence>
<accession>A0A1V9ZV23</accession>
<proteinExistence type="predicted"/>
<dbReference type="PANTHER" id="PTHR46093">
    <property type="entry name" value="ACYL-COA-BINDING DOMAIN-CONTAINING PROTEIN 5"/>
    <property type="match status" value="1"/>
</dbReference>
<dbReference type="InterPro" id="IPR015915">
    <property type="entry name" value="Kelch-typ_b-propeller"/>
</dbReference>
<dbReference type="Proteomes" id="UP000243217">
    <property type="component" value="Unassembled WGS sequence"/>
</dbReference>
<dbReference type="Gene3D" id="2.120.10.80">
    <property type="entry name" value="Kelch-type beta propeller"/>
    <property type="match status" value="2"/>
</dbReference>
<dbReference type="AlphaFoldDB" id="A0A1V9ZV23"/>
<gene>
    <name evidence="3" type="ORF">THRCLA_05735</name>
</gene>
<comment type="caution">
    <text evidence="3">The sequence shown here is derived from an EMBL/GenBank/DDBJ whole genome shotgun (WGS) entry which is preliminary data.</text>
</comment>
<evidence type="ECO:0000313" key="4">
    <source>
        <dbReference type="Proteomes" id="UP000243217"/>
    </source>
</evidence>
<keyword evidence="4" id="KW-1185">Reference proteome</keyword>
<dbReference type="Pfam" id="PF24681">
    <property type="entry name" value="Kelch_KLHDC2_KLHL20_DRC7"/>
    <property type="match status" value="1"/>
</dbReference>
<dbReference type="OrthoDB" id="10251073at2759"/>
<name>A0A1V9ZV23_9STRA</name>
<dbReference type="STRING" id="74557.A0A1V9ZV23"/>
<dbReference type="SUPFAM" id="SSF117281">
    <property type="entry name" value="Kelch motif"/>
    <property type="match status" value="1"/>
</dbReference>
<organism evidence="3 4">
    <name type="scientific">Thraustotheca clavata</name>
    <dbReference type="NCBI Taxonomy" id="74557"/>
    <lineage>
        <taxon>Eukaryota</taxon>
        <taxon>Sar</taxon>
        <taxon>Stramenopiles</taxon>
        <taxon>Oomycota</taxon>
        <taxon>Saprolegniomycetes</taxon>
        <taxon>Saprolegniales</taxon>
        <taxon>Achlyaceae</taxon>
        <taxon>Thraustotheca</taxon>
    </lineage>
</organism>
<reference evidence="3 4" key="1">
    <citation type="journal article" date="2014" name="Genome Biol. Evol.">
        <title>The secreted proteins of Achlya hypogyna and Thraustotheca clavata identify the ancestral oomycete secretome and reveal gene acquisitions by horizontal gene transfer.</title>
        <authorList>
            <person name="Misner I."/>
            <person name="Blouin N."/>
            <person name="Leonard G."/>
            <person name="Richards T.A."/>
            <person name="Lane C.E."/>
        </authorList>
    </citation>
    <scope>NUCLEOTIDE SEQUENCE [LARGE SCALE GENOMIC DNA]</scope>
    <source>
        <strain evidence="3 4">ATCC 34112</strain>
    </source>
</reference>
<sequence length="456" mass="51840">MLEKLTDDFLADVCMCCSVTDLGALLAANNQFYVLILPYFIDACKRYCFIDFLTPTIAAYRMNAQVPRTWPKLYSMFTCTRNLKWVACEPEMSTSLRKLKVDPTEYTLDGKYLMRCGGHYLFGLWQVAFDNIVIESDSLTLEMNGWEKIRPHGFGPCPRRNHAIIALPNIYVENAVPIGYDTFQMHYWRRLLIFGGQAEGYPFQSFNDLYLCCMTSEKKTGKTKAIWIEPETSGLPPPPRSGHVATLVNATTVLYSGGSSGTTAIPTLEIFLLHQLDDYNGEYGLGAFRWSKLKCSEYPPMGRTMHAVYQPNRIQPKFYIFGGKQIRESNGLFDCHILEFQDKNLTEYTWSKPDINGDKPTDRRGHSTTAIGNRTLLVFGGQDSATHQLDNTIYQFDAKNLCWKIPYVIGTPPCARRGHKMQYFGTTMIVQSGFILNGTTANEKLPEHDAYNLTFE</sequence>
<evidence type="ECO:0000256" key="1">
    <source>
        <dbReference type="ARBA" id="ARBA00022441"/>
    </source>
</evidence>
<dbReference type="EMBL" id="JNBS01001424">
    <property type="protein sequence ID" value="OQS01819.1"/>
    <property type="molecule type" value="Genomic_DNA"/>
</dbReference>
<keyword evidence="2" id="KW-0677">Repeat</keyword>